<dbReference type="PROSITE" id="PS50928">
    <property type="entry name" value="ABC_TM1"/>
    <property type="match status" value="1"/>
</dbReference>
<gene>
    <name evidence="10" type="ORF">KQ910_06400</name>
</gene>
<sequence length="268" mass="29378">MKRRGLFYFQLGFTLLVCAFLIVPMILSIMAGLTVNYFVGIESGLTLRWVMEVWNGYRDTIFLSIGLSLACLAATLVLGIPAAYVLAKRQNALTRAIEELLVMPVAVPGLATALALIVTYGTLSGFRTSWAFILVGHVLFTLPFMVRSVLAVLMAIDLKTLEEGAASLGAGFWERFRDIVLPNCRQGILAGSLMVVTLSMGEFNMTWLLHTPFTKTLPVGLADAYASLRLEVGSAYTLVFFVMIMPLLLAMQAFAKPRPVKLVAEETE</sequence>
<evidence type="ECO:0000256" key="2">
    <source>
        <dbReference type="ARBA" id="ARBA00022448"/>
    </source>
</evidence>
<keyword evidence="6 8" id="KW-1133">Transmembrane helix</keyword>
<reference evidence="10 11" key="1">
    <citation type="submission" date="2021-06" db="EMBL/GenBank/DDBJ databases">
        <authorList>
            <person name="Lee D.H."/>
        </authorList>
    </citation>
    <scope>NUCLEOTIDE SEQUENCE [LARGE SCALE GENOMIC DNA]</scope>
    <source>
        <strain evidence="10 11">MMS21-HV4-11</strain>
    </source>
</reference>
<name>A0ABS6IFL7_9HYPH</name>
<dbReference type="Pfam" id="PF00528">
    <property type="entry name" value="BPD_transp_1"/>
    <property type="match status" value="1"/>
</dbReference>
<evidence type="ECO:0000256" key="1">
    <source>
        <dbReference type="ARBA" id="ARBA00004429"/>
    </source>
</evidence>
<dbReference type="CDD" id="cd06261">
    <property type="entry name" value="TM_PBP2"/>
    <property type="match status" value="1"/>
</dbReference>
<evidence type="ECO:0000313" key="11">
    <source>
        <dbReference type="Proteomes" id="UP000727907"/>
    </source>
</evidence>
<evidence type="ECO:0000256" key="4">
    <source>
        <dbReference type="ARBA" id="ARBA00022519"/>
    </source>
</evidence>
<evidence type="ECO:0000256" key="7">
    <source>
        <dbReference type="ARBA" id="ARBA00023136"/>
    </source>
</evidence>
<evidence type="ECO:0000256" key="3">
    <source>
        <dbReference type="ARBA" id="ARBA00022475"/>
    </source>
</evidence>
<feature type="transmembrane region" description="Helical" evidence="8">
    <location>
        <begin position="129"/>
        <end position="153"/>
    </location>
</feature>
<dbReference type="Proteomes" id="UP000727907">
    <property type="component" value="Unassembled WGS sequence"/>
</dbReference>
<organism evidence="10 11">
    <name type="scientific">Reyranella humidisoli</name>
    <dbReference type="NCBI Taxonomy" id="2849149"/>
    <lineage>
        <taxon>Bacteria</taxon>
        <taxon>Pseudomonadati</taxon>
        <taxon>Pseudomonadota</taxon>
        <taxon>Alphaproteobacteria</taxon>
        <taxon>Hyphomicrobiales</taxon>
        <taxon>Reyranellaceae</taxon>
        <taxon>Reyranella</taxon>
    </lineage>
</organism>
<feature type="transmembrane region" description="Helical" evidence="8">
    <location>
        <begin position="61"/>
        <end position="87"/>
    </location>
</feature>
<feature type="transmembrane region" description="Helical" evidence="8">
    <location>
        <begin position="235"/>
        <end position="255"/>
    </location>
</feature>
<evidence type="ECO:0000256" key="8">
    <source>
        <dbReference type="RuleBase" id="RU363032"/>
    </source>
</evidence>
<evidence type="ECO:0000259" key="9">
    <source>
        <dbReference type="PROSITE" id="PS50928"/>
    </source>
</evidence>
<comment type="similarity">
    <text evidence="8">Belongs to the binding-protein-dependent transport system permease family.</text>
</comment>
<feature type="transmembrane region" description="Helical" evidence="8">
    <location>
        <begin position="187"/>
        <end position="209"/>
    </location>
</feature>
<keyword evidence="11" id="KW-1185">Reference proteome</keyword>
<feature type="transmembrane region" description="Helical" evidence="8">
    <location>
        <begin position="12"/>
        <end position="41"/>
    </location>
</feature>
<dbReference type="RefSeq" id="WP_216957632.1">
    <property type="nucleotide sequence ID" value="NZ_JAHOPB010000001.1"/>
</dbReference>
<keyword evidence="7 8" id="KW-0472">Membrane</keyword>
<evidence type="ECO:0000256" key="5">
    <source>
        <dbReference type="ARBA" id="ARBA00022692"/>
    </source>
</evidence>
<comment type="caution">
    <text evidence="10">The sequence shown here is derived from an EMBL/GenBank/DDBJ whole genome shotgun (WGS) entry which is preliminary data.</text>
</comment>
<evidence type="ECO:0000256" key="6">
    <source>
        <dbReference type="ARBA" id="ARBA00022989"/>
    </source>
</evidence>
<dbReference type="PANTHER" id="PTHR43357">
    <property type="entry name" value="INNER MEMBRANE ABC TRANSPORTER PERMEASE PROTEIN YDCV"/>
    <property type="match status" value="1"/>
</dbReference>
<feature type="domain" description="ABC transmembrane type-1" evidence="9">
    <location>
        <begin position="61"/>
        <end position="251"/>
    </location>
</feature>
<keyword evidence="4" id="KW-0997">Cell inner membrane</keyword>
<protein>
    <submittedName>
        <fullName evidence="10">ABC transporter permease subunit</fullName>
    </submittedName>
</protein>
<feature type="transmembrane region" description="Helical" evidence="8">
    <location>
        <begin position="99"/>
        <end position="123"/>
    </location>
</feature>
<accession>A0ABS6IFL7</accession>
<proteinExistence type="inferred from homology"/>
<dbReference type="PANTHER" id="PTHR43357:SF4">
    <property type="entry name" value="INNER MEMBRANE ABC TRANSPORTER PERMEASE PROTEIN YDCV"/>
    <property type="match status" value="1"/>
</dbReference>
<keyword evidence="2 8" id="KW-0813">Transport</keyword>
<dbReference type="EMBL" id="JAHOPB010000001">
    <property type="protein sequence ID" value="MBU8873387.1"/>
    <property type="molecule type" value="Genomic_DNA"/>
</dbReference>
<evidence type="ECO:0000313" key="10">
    <source>
        <dbReference type="EMBL" id="MBU8873387.1"/>
    </source>
</evidence>
<dbReference type="InterPro" id="IPR000515">
    <property type="entry name" value="MetI-like"/>
</dbReference>
<keyword evidence="3" id="KW-1003">Cell membrane</keyword>
<comment type="subcellular location">
    <subcellularLocation>
        <location evidence="1">Cell inner membrane</location>
        <topology evidence="1">Multi-pass membrane protein</topology>
    </subcellularLocation>
    <subcellularLocation>
        <location evidence="8">Cell membrane</location>
        <topology evidence="8">Multi-pass membrane protein</topology>
    </subcellularLocation>
</comment>
<keyword evidence="5 8" id="KW-0812">Transmembrane</keyword>